<proteinExistence type="predicted"/>
<dbReference type="AlphaFoldDB" id="A0A443II54"/>
<evidence type="ECO:0008006" key="3">
    <source>
        <dbReference type="Google" id="ProtNLM"/>
    </source>
</evidence>
<name>A0A443II54_9GAMM</name>
<evidence type="ECO:0000313" key="1">
    <source>
        <dbReference type="EMBL" id="RWR03703.1"/>
    </source>
</evidence>
<organism evidence="1 2">
    <name type="scientific">[Pantoea] beijingensis</name>
    <dbReference type="NCBI Taxonomy" id="1324864"/>
    <lineage>
        <taxon>Bacteria</taxon>
        <taxon>Pseudomonadati</taxon>
        <taxon>Pseudomonadota</taxon>
        <taxon>Gammaproteobacteria</taxon>
        <taxon>Enterobacterales</taxon>
        <taxon>Erwiniaceae</taxon>
        <taxon>Erwinia</taxon>
    </lineage>
</organism>
<dbReference type="Proteomes" id="UP000288794">
    <property type="component" value="Unassembled WGS sequence"/>
</dbReference>
<protein>
    <recommendedName>
        <fullName evidence="3">Phosphoribulokinase</fullName>
    </recommendedName>
</protein>
<comment type="caution">
    <text evidence="1">The sequence shown here is derived from an EMBL/GenBank/DDBJ whole genome shotgun (WGS) entry which is preliminary data.</text>
</comment>
<evidence type="ECO:0000313" key="2">
    <source>
        <dbReference type="Proteomes" id="UP000288794"/>
    </source>
</evidence>
<sequence length="90" mass="10274">MQIHLHLTLAIEASYQTGEKPITVSLIESVLSRLLNDLEPALTRHGYRLKEMGELFDARLAEIRAFFNNQLDPVRSSEFRDRLLAIGLPI</sequence>
<accession>A0A443II54</accession>
<reference evidence="1 2" key="1">
    <citation type="submission" date="2014-04" db="EMBL/GenBank/DDBJ databases">
        <title>Draft genome sequence of Pantoea beijingensis strain LMG 27579, an emerging pathogen to Pleurotus eryngii with potential industrial application.</title>
        <authorList>
            <person name="Xu F."/>
            <person name="Liu Y."/>
            <person name="Wang S."/>
            <person name="Yin Y."/>
            <person name="Ma Y."/>
            <person name="Zhao S."/>
            <person name="Rong C."/>
        </authorList>
    </citation>
    <scope>NUCLEOTIDE SEQUENCE [LARGE SCALE GENOMIC DNA]</scope>
    <source>
        <strain evidence="1 2">LMG 27579</strain>
    </source>
</reference>
<keyword evidence="2" id="KW-1185">Reference proteome</keyword>
<gene>
    <name evidence="1" type="ORF">ED28_01575</name>
</gene>
<dbReference type="EMBL" id="JMEE01000001">
    <property type="protein sequence ID" value="RWR03703.1"/>
    <property type="molecule type" value="Genomic_DNA"/>
</dbReference>